<protein>
    <recommendedName>
        <fullName evidence="11">CCHC-type domain-containing protein</fullName>
    </recommendedName>
</protein>
<organism evidence="9 10">
    <name type="scientific">Haemaphysalis longicornis</name>
    <name type="common">Bush tick</name>
    <dbReference type="NCBI Taxonomy" id="44386"/>
    <lineage>
        <taxon>Eukaryota</taxon>
        <taxon>Metazoa</taxon>
        <taxon>Ecdysozoa</taxon>
        <taxon>Arthropoda</taxon>
        <taxon>Chelicerata</taxon>
        <taxon>Arachnida</taxon>
        <taxon>Acari</taxon>
        <taxon>Parasitiformes</taxon>
        <taxon>Ixodida</taxon>
        <taxon>Ixodoidea</taxon>
        <taxon>Ixodidae</taxon>
        <taxon>Haemaphysalinae</taxon>
        <taxon>Haemaphysalis</taxon>
    </lineage>
</organism>
<evidence type="ECO:0000256" key="1">
    <source>
        <dbReference type="ARBA" id="ARBA00001936"/>
    </source>
</evidence>
<dbReference type="InterPro" id="IPR002058">
    <property type="entry name" value="PAP_assoc"/>
</dbReference>
<reference evidence="9 10" key="1">
    <citation type="journal article" date="2020" name="Cell">
        <title>Large-Scale Comparative Analyses of Tick Genomes Elucidate Their Genetic Diversity and Vector Capacities.</title>
        <authorList>
            <consortium name="Tick Genome and Microbiome Consortium (TIGMIC)"/>
            <person name="Jia N."/>
            <person name="Wang J."/>
            <person name="Shi W."/>
            <person name="Du L."/>
            <person name="Sun Y."/>
            <person name="Zhan W."/>
            <person name="Jiang J.F."/>
            <person name="Wang Q."/>
            <person name="Zhang B."/>
            <person name="Ji P."/>
            <person name="Bell-Sakyi L."/>
            <person name="Cui X.M."/>
            <person name="Yuan T.T."/>
            <person name="Jiang B.G."/>
            <person name="Yang W.F."/>
            <person name="Lam T.T."/>
            <person name="Chang Q.C."/>
            <person name="Ding S.J."/>
            <person name="Wang X.J."/>
            <person name="Zhu J.G."/>
            <person name="Ruan X.D."/>
            <person name="Zhao L."/>
            <person name="Wei J.T."/>
            <person name="Ye R.Z."/>
            <person name="Que T.C."/>
            <person name="Du C.H."/>
            <person name="Zhou Y.H."/>
            <person name="Cheng J.X."/>
            <person name="Dai P.F."/>
            <person name="Guo W.B."/>
            <person name="Han X.H."/>
            <person name="Huang E.J."/>
            <person name="Li L.F."/>
            <person name="Wei W."/>
            <person name="Gao Y.C."/>
            <person name="Liu J.Z."/>
            <person name="Shao H.Z."/>
            <person name="Wang X."/>
            <person name="Wang C.C."/>
            <person name="Yang T.C."/>
            <person name="Huo Q.B."/>
            <person name="Li W."/>
            <person name="Chen H.Y."/>
            <person name="Chen S.E."/>
            <person name="Zhou L.G."/>
            <person name="Ni X.B."/>
            <person name="Tian J.H."/>
            <person name="Sheng Y."/>
            <person name="Liu T."/>
            <person name="Pan Y.S."/>
            <person name="Xia L.Y."/>
            <person name="Li J."/>
            <person name="Zhao F."/>
            <person name="Cao W.C."/>
        </authorList>
    </citation>
    <scope>NUCLEOTIDE SEQUENCE [LARGE SCALE GENOMIC DNA]</scope>
    <source>
        <strain evidence="9">HaeL-2018</strain>
    </source>
</reference>
<dbReference type="Gene3D" id="1.10.1410.10">
    <property type="match status" value="2"/>
</dbReference>
<keyword evidence="4" id="KW-0479">Metal-binding</keyword>
<dbReference type="PANTHER" id="PTHR12271:SF66">
    <property type="entry name" value="TERMINAL URIDYLYLTRANSFERASE TAILOR"/>
    <property type="match status" value="1"/>
</dbReference>
<feature type="compositionally biased region" description="Basic and acidic residues" evidence="6">
    <location>
        <begin position="282"/>
        <end position="295"/>
    </location>
</feature>
<keyword evidence="3" id="KW-0808">Transferase</keyword>
<keyword evidence="5" id="KW-0460">Magnesium</keyword>
<dbReference type="EMBL" id="JABSTR010001308">
    <property type="protein sequence ID" value="KAH9383919.1"/>
    <property type="molecule type" value="Genomic_DNA"/>
</dbReference>
<evidence type="ECO:0000256" key="4">
    <source>
        <dbReference type="ARBA" id="ARBA00022723"/>
    </source>
</evidence>
<dbReference type="SUPFAM" id="SSF81631">
    <property type="entry name" value="PAP/OAS1 substrate-binding domain"/>
    <property type="match status" value="2"/>
</dbReference>
<evidence type="ECO:0008006" key="11">
    <source>
        <dbReference type="Google" id="ProtNLM"/>
    </source>
</evidence>
<dbReference type="SUPFAM" id="SSF81301">
    <property type="entry name" value="Nucleotidyltransferase"/>
    <property type="match status" value="1"/>
</dbReference>
<evidence type="ECO:0000259" key="7">
    <source>
        <dbReference type="Pfam" id="PF03828"/>
    </source>
</evidence>
<evidence type="ECO:0000256" key="3">
    <source>
        <dbReference type="ARBA" id="ARBA00022679"/>
    </source>
</evidence>
<accession>A0A9J6GZP4</accession>
<evidence type="ECO:0000259" key="8">
    <source>
        <dbReference type="Pfam" id="PF22600"/>
    </source>
</evidence>
<evidence type="ECO:0000256" key="6">
    <source>
        <dbReference type="SAM" id="MobiDB-lite"/>
    </source>
</evidence>
<dbReference type="Pfam" id="PF03828">
    <property type="entry name" value="PAP_assoc"/>
    <property type="match status" value="1"/>
</dbReference>
<dbReference type="AlphaFoldDB" id="A0A9J6GZP4"/>
<dbReference type="CDD" id="cd05402">
    <property type="entry name" value="NT_PAP_TUTase"/>
    <property type="match status" value="1"/>
</dbReference>
<sequence>MDVKYVPYSVDTQCEAISNFENLEALITLTKATLPDVRITLTGSSLNGFGLKTGKVDMDQSPVGNGDALEPRVQTLGVAFLFWVKICGLYQQKKYTLPAHAFAVITVFFLQQCKAVVLPVLHEVKVCDEFEPYVKPKDLEGRWAFKNYRSVGQWWVELLRFYAVELKLNKHVVFIRKSQPILIAEKWNKRYIAIEDRYSSKWNMARSIPSEQVCLFLKGCQRWSVVNFLLPKLRSGPMFTMTSLSLARKRTLKGKKEWQRQPPELSVLTRENNGDDGDEERGDGAKDNDEDKYLSFDENVVSNPTPFRTRPQKPKKFVKPEPGPAIPQRILDDLDLCSVGYFQYSFTGILSPAERCHRCGHRREDCPDQRLPEWKRLPEMTRTFTKILNDVCQDVINACPQQPQEEADRQDLLHKPQLLIRESHKNAKLTLYGSSYDGFGLARSKDGKDISHVRMMKYLARKFYKHPELDEVIAITNAKVPIVKLFHVPSGLKADFSFLSSYGYILMALYYLQQRKPPLIPVLQELNQSEFGHNESVGELWLCILWFYTKDFNFKETRIVHPSEGPLTKLQKMWNIRCIAIEDPFDFTTISLTHGQRPNDGGCHRCDKIGHHINECSKDWPPRQRVRATADSRH</sequence>
<dbReference type="Pfam" id="PF22600">
    <property type="entry name" value="MTPAP-like_central"/>
    <property type="match status" value="1"/>
</dbReference>
<dbReference type="GO" id="GO:0031123">
    <property type="term" value="P:RNA 3'-end processing"/>
    <property type="evidence" value="ECO:0007669"/>
    <property type="project" value="TreeGrafter"/>
</dbReference>
<dbReference type="Proteomes" id="UP000821853">
    <property type="component" value="Unassembled WGS sequence"/>
</dbReference>
<dbReference type="GO" id="GO:1990817">
    <property type="term" value="F:poly(A) RNA polymerase activity"/>
    <property type="evidence" value="ECO:0007669"/>
    <property type="project" value="UniProtKB-ARBA"/>
</dbReference>
<keyword evidence="10" id="KW-1185">Reference proteome</keyword>
<comment type="cofactor">
    <cofactor evidence="2">
        <name>Mg(2+)</name>
        <dbReference type="ChEBI" id="CHEBI:18420"/>
    </cofactor>
</comment>
<comment type="cofactor">
    <cofactor evidence="1">
        <name>Mn(2+)</name>
        <dbReference type="ChEBI" id="CHEBI:29035"/>
    </cofactor>
</comment>
<evidence type="ECO:0000313" key="10">
    <source>
        <dbReference type="Proteomes" id="UP000821853"/>
    </source>
</evidence>
<proteinExistence type="predicted"/>
<feature type="domain" description="Poly(A) RNA polymerase mitochondrial-like central palm" evidence="8">
    <location>
        <begin position="389"/>
        <end position="502"/>
    </location>
</feature>
<dbReference type="Gene3D" id="3.30.460.10">
    <property type="entry name" value="Beta Polymerase, domain 2"/>
    <property type="match status" value="1"/>
</dbReference>
<evidence type="ECO:0000313" key="9">
    <source>
        <dbReference type="EMBL" id="KAH9383919.1"/>
    </source>
</evidence>
<evidence type="ECO:0000256" key="5">
    <source>
        <dbReference type="ARBA" id="ARBA00022842"/>
    </source>
</evidence>
<dbReference type="GO" id="GO:0050265">
    <property type="term" value="F:RNA uridylyltransferase activity"/>
    <property type="evidence" value="ECO:0007669"/>
    <property type="project" value="TreeGrafter"/>
</dbReference>
<dbReference type="InterPro" id="IPR054708">
    <property type="entry name" value="MTPAP-like_central"/>
</dbReference>
<dbReference type="GO" id="GO:0046872">
    <property type="term" value="F:metal ion binding"/>
    <property type="evidence" value="ECO:0007669"/>
    <property type="project" value="UniProtKB-KW"/>
</dbReference>
<dbReference type="OrthoDB" id="407432at2759"/>
<feature type="domain" description="PAP-associated" evidence="7">
    <location>
        <begin position="536"/>
        <end position="588"/>
    </location>
</feature>
<feature type="region of interest" description="Disordered" evidence="6">
    <location>
        <begin position="254"/>
        <end position="324"/>
    </location>
</feature>
<dbReference type="PANTHER" id="PTHR12271">
    <property type="entry name" value="POLY A POLYMERASE CID PAP -RELATED"/>
    <property type="match status" value="1"/>
</dbReference>
<evidence type="ECO:0000256" key="2">
    <source>
        <dbReference type="ARBA" id="ARBA00001946"/>
    </source>
</evidence>
<dbReference type="VEuPathDB" id="VectorBase:HLOH_053419"/>
<comment type="caution">
    <text evidence="9">The sequence shown here is derived from an EMBL/GenBank/DDBJ whole genome shotgun (WGS) entry which is preliminary data.</text>
</comment>
<gene>
    <name evidence="9" type="ORF">HPB48_025821</name>
</gene>
<name>A0A9J6GZP4_HAELO</name>
<dbReference type="InterPro" id="IPR043519">
    <property type="entry name" value="NT_sf"/>
</dbReference>